<accession>A0AAV5AW22</accession>
<comment type="caution">
    <text evidence="1">The sequence shown here is derived from an EMBL/GenBank/DDBJ whole genome shotgun (WGS) entry which is preliminary data.</text>
</comment>
<keyword evidence="4" id="KW-1185">Reference proteome</keyword>
<evidence type="ECO:0000313" key="1">
    <source>
        <dbReference type="EMBL" id="GJM51613.1"/>
    </source>
</evidence>
<dbReference type="Proteomes" id="UP001207736">
    <property type="component" value="Unassembled WGS sequence"/>
</dbReference>
<dbReference type="RefSeq" id="WP_264846786.1">
    <property type="nucleotide sequence ID" value="NZ_BPMA01000030.1"/>
</dbReference>
<name>A0AAV5AW22_9FLAO</name>
<dbReference type="EMBL" id="BQKB01000060">
    <property type="protein sequence ID" value="GJM54074.1"/>
    <property type="molecule type" value="Genomic_DNA"/>
</dbReference>
<evidence type="ECO:0000313" key="2">
    <source>
        <dbReference type="EMBL" id="GJM54074.1"/>
    </source>
</evidence>
<proteinExistence type="predicted"/>
<dbReference type="AlphaFoldDB" id="A0AAV5AW22"/>
<evidence type="ECO:0000313" key="3">
    <source>
        <dbReference type="Proteomes" id="UP001207736"/>
    </source>
</evidence>
<dbReference type="Proteomes" id="UP001208692">
    <property type="component" value="Unassembled WGS sequence"/>
</dbReference>
<evidence type="ECO:0000313" key="4">
    <source>
        <dbReference type="Proteomes" id="UP001208692"/>
    </source>
</evidence>
<dbReference type="EMBL" id="BQKA01000076">
    <property type="protein sequence ID" value="GJM51613.1"/>
    <property type="molecule type" value="Genomic_DNA"/>
</dbReference>
<gene>
    <name evidence="1" type="ORF">RCZ15_25860</name>
    <name evidence="2" type="ORF">RCZ16_23900</name>
</gene>
<protein>
    <submittedName>
        <fullName evidence="1">Uncharacterized protein</fullName>
    </submittedName>
</protein>
<sequence>MIELATNEPTMKARKRASYTPSVKDFPMLKYKDYGNGNIKKYAEIEFNSYSNLANKIHHILEITKIAFFENSSPDLQYIQSVSEVVEFIQRLLPFDEFQLLDTLQDMAIEENANNEFQKIVNQ</sequence>
<reference evidence="1 4" key="1">
    <citation type="submission" date="2021-11" db="EMBL/GenBank/DDBJ databases">
        <title>Draft genome sequence of Capnocytophaga sp. strain KC07075 isolated from cat oral cavity.</title>
        <authorList>
            <person name="Suzuki M."/>
            <person name="Imaoka K."/>
            <person name="Kimura M."/>
            <person name="Morikawa S."/>
            <person name="Maeda K."/>
        </authorList>
    </citation>
    <scope>NUCLEOTIDE SEQUENCE</scope>
    <source>
        <strain evidence="1">KC07075</strain>
        <strain evidence="2 4">KC07079</strain>
    </source>
</reference>
<organism evidence="1 3">
    <name type="scientific">Capnocytophaga catalasegens</name>
    <dbReference type="NCBI Taxonomy" id="1004260"/>
    <lineage>
        <taxon>Bacteria</taxon>
        <taxon>Pseudomonadati</taxon>
        <taxon>Bacteroidota</taxon>
        <taxon>Flavobacteriia</taxon>
        <taxon>Flavobacteriales</taxon>
        <taxon>Flavobacteriaceae</taxon>
        <taxon>Capnocytophaga</taxon>
    </lineage>
</organism>